<evidence type="ECO:0000313" key="2">
    <source>
        <dbReference type="EMBL" id="WUR15419.1"/>
    </source>
</evidence>
<evidence type="ECO:0000313" key="3">
    <source>
        <dbReference type="Proteomes" id="UP000321323"/>
    </source>
</evidence>
<reference evidence="2 3" key="1">
    <citation type="journal article" date="2019" name="Int. J. Syst. Evol. Microbiol.">
        <title>The Draft Whole-Genome Sequence of the Antibiotic Producer Empedobacter haloabium ATCC 31962 Provides Indications for Its Taxonomic Reclassification.</title>
        <authorList>
            <person name="Miess H."/>
            <person name="Arlt P."/>
            <person name="Apel A.K."/>
            <person name="Weber T."/>
            <person name="Nieselt K."/>
            <person name="Hanssen F."/>
            <person name="Czemmel S."/>
            <person name="Nahnsen S."/>
            <person name="Gross H."/>
        </authorList>
    </citation>
    <scope>NUCLEOTIDE SEQUENCE [LARGE SCALE GENOMIC DNA]</scope>
    <source>
        <strain evidence="2 3">ATCC 31962</strain>
    </source>
</reference>
<feature type="compositionally biased region" description="Basic and acidic residues" evidence="1">
    <location>
        <begin position="245"/>
        <end position="256"/>
    </location>
</feature>
<feature type="compositionally biased region" description="Polar residues" evidence="1">
    <location>
        <begin position="214"/>
        <end position="231"/>
    </location>
</feature>
<feature type="compositionally biased region" description="Polar residues" evidence="1">
    <location>
        <begin position="12"/>
        <end position="23"/>
    </location>
</feature>
<sequence>MSEPTNAEPIGVTTTQSDNGETNQRLLSREVKTDFRRVESASRKIRTTLQSPEGKRLFLRFFDGASLNMHFITVIAPINLPSAEIESAVAALEELVEKNTALLNDALVHAEQLCHRNGITDLATYDIAPLIVDARVHSRFGRRYLELICKVDQLMQILETLVIDEVMPNGEMAVRKAKAKRAVRSIGSAMRQTRFGLHKRINAQQLKQGAAETVDQQDAAQTDSEQLSSEVVTEVSADAPQAEVEGARQLEAVAEK</sequence>
<dbReference type="EMBL" id="CP136508">
    <property type="protein sequence ID" value="WUR15419.1"/>
    <property type="molecule type" value="Genomic_DNA"/>
</dbReference>
<name>A0ABZ1USW8_9BURK</name>
<proteinExistence type="predicted"/>
<keyword evidence="3" id="KW-1185">Reference proteome</keyword>
<evidence type="ECO:0000256" key="1">
    <source>
        <dbReference type="SAM" id="MobiDB-lite"/>
    </source>
</evidence>
<protein>
    <submittedName>
        <fullName evidence="2">AcaB family transcriptional regulator</fullName>
    </submittedName>
</protein>
<gene>
    <name evidence="2" type="ORF">E7V67_010045</name>
</gene>
<dbReference type="Proteomes" id="UP000321323">
    <property type="component" value="Chromosome"/>
</dbReference>
<feature type="region of interest" description="Disordered" evidence="1">
    <location>
        <begin position="213"/>
        <end position="256"/>
    </location>
</feature>
<feature type="region of interest" description="Disordered" evidence="1">
    <location>
        <begin position="1"/>
        <end position="23"/>
    </location>
</feature>
<organism evidence="2 3">
    <name type="scientific">[Empedobacter] haloabium</name>
    <dbReference type="NCBI Taxonomy" id="592317"/>
    <lineage>
        <taxon>Bacteria</taxon>
        <taxon>Pseudomonadati</taxon>
        <taxon>Pseudomonadota</taxon>
        <taxon>Betaproteobacteria</taxon>
        <taxon>Burkholderiales</taxon>
        <taxon>Oxalobacteraceae</taxon>
        <taxon>Telluria group</taxon>
        <taxon>Telluria group incertae sedis</taxon>
    </lineage>
</organism>
<accession>A0ABZ1USW8</accession>